<dbReference type="RefSeq" id="WP_312875061.1">
    <property type="nucleotide sequence ID" value="NZ_JACHMN010000001.1"/>
</dbReference>
<dbReference type="Gene3D" id="3.40.50.850">
    <property type="entry name" value="Isochorismatase-like"/>
    <property type="match status" value="1"/>
</dbReference>
<sequence length="219" mass="23960">MSLTSANVNAASPWRQRRRVTPSQVKISSGTPNSLIRATLLRRSAHRLHDAGDPPSPSTGVDGWRYGGRHDHTAEPAPDRTARHRWIQHSDAHLEHGSDQWRIVPELTPDAAEPHVDKHYLDAFEETSLEAVLADLGVGRIFVTGAQTDACIRSTLHGALTRGYDTALVRDAHTTRDRSQFGVPGPGEVIAHTNLYWTHQTAPGRTAGTVATAEVDFHA</sequence>
<feature type="compositionally biased region" description="Polar residues" evidence="2">
    <location>
        <begin position="21"/>
        <end position="32"/>
    </location>
</feature>
<feature type="region of interest" description="Disordered" evidence="2">
    <location>
        <begin position="47"/>
        <end position="81"/>
    </location>
</feature>
<dbReference type="InterPro" id="IPR000868">
    <property type="entry name" value="Isochorismatase-like_dom"/>
</dbReference>
<dbReference type="EMBL" id="JACHMN010000001">
    <property type="protein sequence ID" value="MBB5867049.1"/>
    <property type="molecule type" value="Genomic_DNA"/>
</dbReference>
<organism evidence="4 5">
    <name type="scientific">Allocatelliglobosispora scoriae</name>
    <dbReference type="NCBI Taxonomy" id="643052"/>
    <lineage>
        <taxon>Bacteria</taxon>
        <taxon>Bacillati</taxon>
        <taxon>Actinomycetota</taxon>
        <taxon>Actinomycetes</taxon>
        <taxon>Micromonosporales</taxon>
        <taxon>Micromonosporaceae</taxon>
        <taxon>Allocatelliglobosispora</taxon>
    </lineage>
</organism>
<dbReference type="PANTHER" id="PTHR43540:SF6">
    <property type="entry name" value="ISOCHORISMATASE-LIKE DOMAIN-CONTAINING PROTEIN"/>
    <property type="match status" value="1"/>
</dbReference>
<keyword evidence="5" id="KW-1185">Reference proteome</keyword>
<evidence type="ECO:0000313" key="4">
    <source>
        <dbReference type="EMBL" id="MBB5867049.1"/>
    </source>
</evidence>
<feature type="region of interest" description="Disordered" evidence="2">
    <location>
        <begin position="1"/>
        <end position="32"/>
    </location>
</feature>
<evidence type="ECO:0000256" key="1">
    <source>
        <dbReference type="ARBA" id="ARBA00022801"/>
    </source>
</evidence>
<dbReference type="GO" id="GO:0016787">
    <property type="term" value="F:hydrolase activity"/>
    <property type="evidence" value="ECO:0007669"/>
    <property type="project" value="UniProtKB-KW"/>
</dbReference>
<gene>
    <name evidence="4" type="ORF">F4553_000428</name>
</gene>
<evidence type="ECO:0000256" key="2">
    <source>
        <dbReference type="SAM" id="MobiDB-lite"/>
    </source>
</evidence>
<dbReference type="Proteomes" id="UP000587527">
    <property type="component" value="Unassembled WGS sequence"/>
</dbReference>
<dbReference type="AlphaFoldDB" id="A0A841BIQ5"/>
<dbReference type="PANTHER" id="PTHR43540">
    <property type="entry name" value="PEROXYUREIDOACRYLATE/UREIDOACRYLATE AMIDOHYDROLASE-RELATED"/>
    <property type="match status" value="1"/>
</dbReference>
<evidence type="ECO:0000259" key="3">
    <source>
        <dbReference type="Pfam" id="PF00857"/>
    </source>
</evidence>
<evidence type="ECO:0000313" key="5">
    <source>
        <dbReference type="Proteomes" id="UP000587527"/>
    </source>
</evidence>
<protein>
    <recommendedName>
        <fullName evidence="3">Isochorismatase-like domain-containing protein</fullName>
    </recommendedName>
</protein>
<keyword evidence="1" id="KW-0378">Hydrolase</keyword>
<feature type="compositionally biased region" description="Basic and acidic residues" evidence="2">
    <location>
        <begin position="68"/>
        <end position="81"/>
    </location>
</feature>
<comment type="caution">
    <text evidence="4">The sequence shown here is derived from an EMBL/GenBank/DDBJ whole genome shotgun (WGS) entry which is preliminary data.</text>
</comment>
<dbReference type="SUPFAM" id="SSF52499">
    <property type="entry name" value="Isochorismatase-like hydrolases"/>
    <property type="match status" value="1"/>
</dbReference>
<accession>A0A841BIQ5</accession>
<feature type="domain" description="Isochorismatase-like" evidence="3">
    <location>
        <begin position="78"/>
        <end position="178"/>
    </location>
</feature>
<reference evidence="4 5" key="1">
    <citation type="submission" date="2020-08" db="EMBL/GenBank/DDBJ databases">
        <title>Sequencing the genomes of 1000 actinobacteria strains.</title>
        <authorList>
            <person name="Klenk H.-P."/>
        </authorList>
    </citation>
    <scope>NUCLEOTIDE SEQUENCE [LARGE SCALE GENOMIC DNA]</scope>
    <source>
        <strain evidence="4 5">DSM 45362</strain>
    </source>
</reference>
<feature type="compositionally biased region" description="Polar residues" evidence="2">
    <location>
        <begin position="1"/>
        <end position="10"/>
    </location>
</feature>
<proteinExistence type="predicted"/>
<name>A0A841BIQ5_9ACTN</name>
<dbReference type="InterPro" id="IPR036380">
    <property type="entry name" value="Isochorismatase-like_sf"/>
</dbReference>
<dbReference type="Pfam" id="PF00857">
    <property type="entry name" value="Isochorismatase"/>
    <property type="match status" value="1"/>
</dbReference>
<dbReference type="InterPro" id="IPR050272">
    <property type="entry name" value="Isochorismatase-like_hydrls"/>
</dbReference>